<proteinExistence type="predicted"/>
<comment type="caution">
    <text evidence="1">The sequence shown here is derived from an EMBL/GenBank/DDBJ whole genome shotgun (WGS) entry which is preliminary data.</text>
</comment>
<organism evidence="1 2">
    <name type="scientific">Neophaeococcomyces mojaviensis</name>
    <dbReference type="NCBI Taxonomy" id="3383035"/>
    <lineage>
        <taxon>Eukaryota</taxon>
        <taxon>Fungi</taxon>
        <taxon>Dikarya</taxon>
        <taxon>Ascomycota</taxon>
        <taxon>Pezizomycotina</taxon>
        <taxon>Eurotiomycetes</taxon>
        <taxon>Chaetothyriomycetidae</taxon>
        <taxon>Chaetothyriales</taxon>
        <taxon>Chaetothyriales incertae sedis</taxon>
        <taxon>Neophaeococcomyces</taxon>
    </lineage>
</organism>
<accession>A0ACC2ZWJ5</accession>
<keyword evidence="2" id="KW-1185">Reference proteome</keyword>
<name>A0ACC2ZWJ5_9EURO</name>
<dbReference type="Proteomes" id="UP001172386">
    <property type="component" value="Unassembled WGS sequence"/>
</dbReference>
<evidence type="ECO:0000313" key="1">
    <source>
        <dbReference type="EMBL" id="KAJ9651975.1"/>
    </source>
</evidence>
<evidence type="ECO:0000313" key="2">
    <source>
        <dbReference type="Proteomes" id="UP001172386"/>
    </source>
</evidence>
<sequence length="311" mass="33059">MGSQGQDGSPQRRPAASILREMLEDPDKILVCPGVYDGLTARIALDQGFDCLYMTGAGTSASRLGAPDLGLISLTEMHANADMIASLDPSVPLIADADVGFGGPLSVARTVRKYIDSNVAALHLEDQTLNKRCGHLQNKQLVSQDEFLSRIRSSVMARKESGRDIVLIARTDALQSLGFEEAVKRLKAAIAEGADVAFLEGFFTREQGEEICRIMAPTPCLINVVAGGVTPTISAAEAKALGFKVMIWPILSLTEVFNATKRAMKELKETGIKEPVPGGSGGIRDIFGVCGLKECADFDKKAGGSAYSNGI</sequence>
<dbReference type="EMBL" id="JAPDRQ010000225">
    <property type="protein sequence ID" value="KAJ9651975.1"/>
    <property type="molecule type" value="Genomic_DNA"/>
</dbReference>
<protein>
    <submittedName>
        <fullName evidence="1">Uncharacterized protein</fullName>
    </submittedName>
</protein>
<reference evidence="1" key="1">
    <citation type="submission" date="2022-10" db="EMBL/GenBank/DDBJ databases">
        <title>Culturing micro-colonial fungi from biological soil crusts in the Mojave desert and describing Neophaeococcomyces mojavensis, and introducing the new genera and species Taxawa tesnikishii.</title>
        <authorList>
            <person name="Kurbessoian T."/>
            <person name="Stajich J.E."/>
        </authorList>
    </citation>
    <scope>NUCLEOTIDE SEQUENCE</scope>
    <source>
        <strain evidence="1">JES_112</strain>
    </source>
</reference>
<gene>
    <name evidence="1" type="ORF">H2198_008777</name>
</gene>